<evidence type="ECO:0000256" key="6">
    <source>
        <dbReference type="ARBA" id="ARBA00023136"/>
    </source>
</evidence>
<evidence type="ECO:0000313" key="10">
    <source>
        <dbReference type="Proteomes" id="UP000724657"/>
    </source>
</evidence>
<dbReference type="CDD" id="cd06261">
    <property type="entry name" value="TM_PBP2"/>
    <property type="match status" value="1"/>
</dbReference>
<keyword evidence="2 7" id="KW-0813">Transport</keyword>
<feature type="transmembrane region" description="Helical" evidence="7">
    <location>
        <begin position="140"/>
        <end position="162"/>
    </location>
</feature>
<gene>
    <name evidence="9" type="ORF">IAA47_08490</name>
</gene>
<feature type="transmembrane region" description="Helical" evidence="7">
    <location>
        <begin position="174"/>
        <end position="196"/>
    </location>
</feature>
<evidence type="ECO:0000259" key="8">
    <source>
        <dbReference type="PROSITE" id="PS50928"/>
    </source>
</evidence>
<dbReference type="Proteomes" id="UP000724657">
    <property type="component" value="Unassembled WGS sequence"/>
</dbReference>
<dbReference type="InterPro" id="IPR045621">
    <property type="entry name" value="BPD_transp_1_N"/>
</dbReference>
<keyword evidence="4 7" id="KW-0812">Transmembrane</keyword>
<dbReference type="Pfam" id="PF19300">
    <property type="entry name" value="BPD_transp_1_N"/>
    <property type="match status" value="1"/>
</dbReference>
<dbReference type="AlphaFoldDB" id="A0A9E2KZX7"/>
<dbReference type="EMBL" id="JAHLFN010000076">
    <property type="protein sequence ID" value="MBU3842999.1"/>
    <property type="molecule type" value="Genomic_DNA"/>
</dbReference>
<dbReference type="GO" id="GO:0055085">
    <property type="term" value="P:transmembrane transport"/>
    <property type="evidence" value="ECO:0007669"/>
    <property type="project" value="InterPro"/>
</dbReference>
<feature type="transmembrane region" description="Helical" evidence="7">
    <location>
        <begin position="9"/>
        <end position="30"/>
    </location>
</feature>
<evidence type="ECO:0000313" key="9">
    <source>
        <dbReference type="EMBL" id="MBU3842999.1"/>
    </source>
</evidence>
<comment type="caution">
    <text evidence="9">The sequence shown here is derived from an EMBL/GenBank/DDBJ whole genome shotgun (WGS) entry which is preliminary data.</text>
</comment>
<evidence type="ECO:0000256" key="7">
    <source>
        <dbReference type="RuleBase" id="RU363032"/>
    </source>
</evidence>
<dbReference type="Pfam" id="PF00528">
    <property type="entry name" value="BPD_transp_1"/>
    <property type="match status" value="1"/>
</dbReference>
<dbReference type="PANTHER" id="PTHR43163">
    <property type="entry name" value="DIPEPTIDE TRANSPORT SYSTEM PERMEASE PROTEIN DPPB-RELATED"/>
    <property type="match status" value="1"/>
</dbReference>
<dbReference type="InterPro" id="IPR035906">
    <property type="entry name" value="MetI-like_sf"/>
</dbReference>
<keyword evidence="3" id="KW-1003">Cell membrane</keyword>
<proteinExistence type="inferred from homology"/>
<dbReference type="InterPro" id="IPR000515">
    <property type="entry name" value="MetI-like"/>
</dbReference>
<feature type="transmembrane region" description="Helical" evidence="7">
    <location>
        <begin position="279"/>
        <end position="300"/>
    </location>
</feature>
<feature type="transmembrane region" description="Helical" evidence="7">
    <location>
        <begin position="106"/>
        <end position="128"/>
    </location>
</feature>
<dbReference type="InterPro" id="IPR050036">
    <property type="entry name" value="CntB"/>
</dbReference>
<comment type="similarity">
    <text evidence="7">Belongs to the binding-protein-dependent transport system permease family.</text>
</comment>
<evidence type="ECO:0000256" key="5">
    <source>
        <dbReference type="ARBA" id="ARBA00022989"/>
    </source>
</evidence>
<dbReference type="Gene3D" id="1.10.3720.10">
    <property type="entry name" value="MetI-like"/>
    <property type="match status" value="1"/>
</dbReference>
<protein>
    <submittedName>
        <fullName evidence="9">ABC transporter permease subunit</fullName>
    </submittedName>
</protein>
<evidence type="ECO:0000256" key="2">
    <source>
        <dbReference type="ARBA" id="ARBA00022448"/>
    </source>
</evidence>
<dbReference type="GO" id="GO:0005886">
    <property type="term" value="C:plasma membrane"/>
    <property type="evidence" value="ECO:0007669"/>
    <property type="project" value="UniProtKB-SubCell"/>
</dbReference>
<evidence type="ECO:0000256" key="1">
    <source>
        <dbReference type="ARBA" id="ARBA00004651"/>
    </source>
</evidence>
<reference evidence="9" key="2">
    <citation type="submission" date="2021-04" db="EMBL/GenBank/DDBJ databases">
        <authorList>
            <person name="Gilroy R."/>
        </authorList>
    </citation>
    <scope>NUCLEOTIDE SEQUENCE</scope>
    <source>
        <strain evidence="9">A6-441</strain>
    </source>
</reference>
<keyword evidence="5 7" id="KW-1133">Transmembrane helix</keyword>
<reference evidence="9" key="1">
    <citation type="journal article" date="2021" name="PeerJ">
        <title>Extensive microbial diversity within the chicken gut microbiome revealed by metagenomics and culture.</title>
        <authorList>
            <person name="Gilroy R."/>
            <person name="Ravi A."/>
            <person name="Getino M."/>
            <person name="Pursley I."/>
            <person name="Horton D.L."/>
            <person name="Alikhan N.F."/>
            <person name="Baker D."/>
            <person name="Gharbi K."/>
            <person name="Hall N."/>
            <person name="Watson M."/>
            <person name="Adriaenssens E.M."/>
            <person name="Foster-Nyarko E."/>
            <person name="Jarju S."/>
            <person name="Secka A."/>
            <person name="Antonio M."/>
            <person name="Oren A."/>
            <person name="Chaudhuri R.R."/>
            <person name="La Ragione R."/>
            <person name="Hildebrand F."/>
            <person name="Pallen M.J."/>
        </authorList>
    </citation>
    <scope>NUCLEOTIDE SEQUENCE</scope>
    <source>
        <strain evidence="9">A6-441</strain>
    </source>
</reference>
<dbReference type="SUPFAM" id="SSF161098">
    <property type="entry name" value="MetI-like"/>
    <property type="match status" value="1"/>
</dbReference>
<evidence type="ECO:0000256" key="3">
    <source>
        <dbReference type="ARBA" id="ARBA00022475"/>
    </source>
</evidence>
<comment type="subcellular location">
    <subcellularLocation>
        <location evidence="1 7">Cell membrane</location>
        <topology evidence="1 7">Multi-pass membrane protein</topology>
    </subcellularLocation>
</comment>
<name>A0A9E2KZX7_9FUSO</name>
<dbReference type="PANTHER" id="PTHR43163:SF6">
    <property type="entry name" value="DIPEPTIDE TRANSPORT SYSTEM PERMEASE PROTEIN DPPB-RELATED"/>
    <property type="match status" value="1"/>
</dbReference>
<accession>A0A9E2KZX7</accession>
<dbReference type="NCBIfam" id="NF045469">
    <property type="entry name" value="Opp1B"/>
    <property type="match status" value="1"/>
</dbReference>
<organism evidence="9 10">
    <name type="scientific">Candidatus Fusobacterium pullicola</name>
    <dbReference type="NCBI Taxonomy" id="2838601"/>
    <lineage>
        <taxon>Bacteria</taxon>
        <taxon>Fusobacteriati</taxon>
        <taxon>Fusobacteriota</taxon>
        <taxon>Fusobacteriia</taxon>
        <taxon>Fusobacteriales</taxon>
        <taxon>Fusobacteriaceae</taxon>
        <taxon>Fusobacterium</taxon>
    </lineage>
</organism>
<keyword evidence="6 7" id="KW-0472">Membrane</keyword>
<feature type="domain" description="ABC transmembrane type-1" evidence="8">
    <location>
        <begin position="100"/>
        <end position="301"/>
    </location>
</feature>
<evidence type="ECO:0000256" key="4">
    <source>
        <dbReference type="ARBA" id="ARBA00022692"/>
    </source>
</evidence>
<sequence>MKNYIIKRILMSIPLLICISFVCFIFINLIPSDPAEVALRVRQTPIITEEAIAQVREELGLNDPFFIRYIKWFFQCLALNFGVSYTNPTRTVLGEIGRCLPATLQLAGLSLVFVIFLSLPIGFLCAAYKDSWFDKIMRGIVFMTTAMPAYWIGLLMIWLISIKLDLLPTSGAGSFKHLILPAFTVSLTYISTYIRLIRNNMLENMKEDYVLYANVRGLQQKNILRKHILKNSLHSCITAIGMSIPQLIAGTIVVENVFAWPGIGKLCIASIFNRDYPVIQAYVLMVGTLFVMFNLIFDIIQYVSDPRLRKGMD</sequence>
<dbReference type="PROSITE" id="PS50928">
    <property type="entry name" value="ABC_TM1"/>
    <property type="match status" value="1"/>
</dbReference>
<feature type="transmembrane region" description="Helical" evidence="7">
    <location>
        <begin position="235"/>
        <end position="259"/>
    </location>
</feature>